<protein>
    <submittedName>
        <fullName evidence="8">Sigma-70 family RNA polymerase sigma factor</fullName>
    </submittedName>
</protein>
<dbReference type="Pfam" id="PF08281">
    <property type="entry name" value="Sigma70_r4_2"/>
    <property type="match status" value="1"/>
</dbReference>
<dbReference type="InterPro" id="IPR013324">
    <property type="entry name" value="RNA_pol_sigma_r3/r4-like"/>
</dbReference>
<sequence>MLALLRGAPRRPRALERRAPGSAQRGMSILKCPTRPLGNYAGMRKSSRTPDTAADQPPLTIEAIMAEHLDHVRRYVERQGFRGADRDDLVQEIFLGASRSLPRYDPRLASVRTWLLRIAFNHISNERKRAHRRHEEPWPEEALDGLSSPAPDSETRLIEAQQRELLADLLLEVPPVRREILVAHDLEEEAVQEIAEERAMPRNTAWNHLRLARQSLVAAARRWRARSRGALIAPLAIAFGALEARAASRPLHAGRLRRLLDRACRAFRRAPARGEAGPAASSWRRPLLARRAGRRSVASTATGGVAAVAGALVLLVPGPRGEGPLPQAHAVALRSPAAAAERRGALPSDPELRPEEPPAGAVSGALEALRPDATPPRAPHSLPRRDAAVSMPEDRLMRQAFAALTSGEYGAVRLLLEQHRRDFPKGSYAGDREVLLQRLRAAARRD</sequence>
<name>A0ABT5BW50_9BACT</name>
<dbReference type="Gene3D" id="1.10.1740.10">
    <property type="match status" value="1"/>
</dbReference>
<evidence type="ECO:0000256" key="2">
    <source>
        <dbReference type="ARBA" id="ARBA00023015"/>
    </source>
</evidence>
<dbReference type="Gene3D" id="1.10.10.10">
    <property type="entry name" value="Winged helix-like DNA-binding domain superfamily/Winged helix DNA-binding domain"/>
    <property type="match status" value="1"/>
</dbReference>
<comment type="similarity">
    <text evidence="1">Belongs to the sigma-70 factor family. ECF subfamily.</text>
</comment>
<dbReference type="NCBIfam" id="TIGR02937">
    <property type="entry name" value="sigma70-ECF"/>
    <property type="match status" value="1"/>
</dbReference>
<feature type="domain" description="RNA polymerase sigma factor 70 region 4 type 2" evidence="7">
    <location>
        <begin position="164"/>
        <end position="216"/>
    </location>
</feature>
<evidence type="ECO:0000313" key="8">
    <source>
        <dbReference type="EMBL" id="MDC0677648.1"/>
    </source>
</evidence>
<dbReference type="InterPro" id="IPR036388">
    <property type="entry name" value="WH-like_DNA-bd_sf"/>
</dbReference>
<reference evidence="8 9" key="1">
    <citation type="submission" date="2023-01" db="EMBL/GenBank/DDBJ databases">
        <title>Minimal conservation of predation-associated metabolite biosynthetic gene clusters underscores biosynthetic potential of Myxococcota including descriptions for ten novel species: Archangium lansinium sp. nov., Myxococcus landrumus sp. nov., Nannocystis bai.</title>
        <authorList>
            <person name="Ahearne A."/>
            <person name="Stevens C."/>
            <person name="Dowd S."/>
        </authorList>
    </citation>
    <scope>NUCLEOTIDE SEQUENCE [LARGE SCALE GENOMIC DNA]</scope>
    <source>
        <strain evidence="8 9">WIWO2</strain>
    </source>
</reference>
<dbReference type="InterPro" id="IPR007627">
    <property type="entry name" value="RNA_pol_sigma70_r2"/>
</dbReference>
<dbReference type="Proteomes" id="UP001217485">
    <property type="component" value="Unassembled WGS sequence"/>
</dbReference>
<comment type="caution">
    <text evidence="8">The sequence shown here is derived from an EMBL/GenBank/DDBJ whole genome shotgun (WGS) entry which is preliminary data.</text>
</comment>
<evidence type="ECO:0000256" key="1">
    <source>
        <dbReference type="ARBA" id="ARBA00010641"/>
    </source>
</evidence>
<dbReference type="InterPro" id="IPR039425">
    <property type="entry name" value="RNA_pol_sigma-70-like"/>
</dbReference>
<dbReference type="Pfam" id="PF04542">
    <property type="entry name" value="Sigma70_r2"/>
    <property type="match status" value="1"/>
</dbReference>
<evidence type="ECO:0000259" key="6">
    <source>
        <dbReference type="Pfam" id="PF04542"/>
    </source>
</evidence>
<feature type="region of interest" description="Disordered" evidence="5">
    <location>
        <begin position="128"/>
        <end position="153"/>
    </location>
</feature>
<dbReference type="SUPFAM" id="SSF88946">
    <property type="entry name" value="Sigma2 domain of RNA polymerase sigma factors"/>
    <property type="match status" value="1"/>
</dbReference>
<accession>A0ABT5BW50</accession>
<evidence type="ECO:0000256" key="5">
    <source>
        <dbReference type="SAM" id="MobiDB-lite"/>
    </source>
</evidence>
<dbReference type="InterPro" id="IPR013249">
    <property type="entry name" value="RNA_pol_sigma70_r4_t2"/>
</dbReference>
<feature type="compositionally biased region" description="Basic and acidic residues" evidence="5">
    <location>
        <begin position="340"/>
        <end position="356"/>
    </location>
</feature>
<dbReference type="SUPFAM" id="SSF88659">
    <property type="entry name" value="Sigma3 and sigma4 domains of RNA polymerase sigma factors"/>
    <property type="match status" value="1"/>
</dbReference>
<evidence type="ECO:0000256" key="3">
    <source>
        <dbReference type="ARBA" id="ARBA00023082"/>
    </source>
</evidence>
<gene>
    <name evidence="8" type="ORF">POL72_07820</name>
</gene>
<keyword evidence="3" id="KW-0731">Sigma factor</keyword>
<dbReference type="InterPro" id="IPR013325">
    <property type="entry name" value="RNA_pol_sigma_r2"/>
</dbReference>
<dbReference type="PANTHER" id="PTHR43133">
    <property type="entry name" value="RNA POLYMERASE ECF-TYPE SIGMA FACTO"/>
    <property type="match status" value="1"/>
</dbReference>
<proteinExistence type="inferred from homology"/>
<dbReference type="RefSeq" id="WP_272094403.1">
    <property type="nucleotide sequence ID" value="NZ_JAQNDK010000001.1"/>
</dbReference>
<keyword evidence="2" id="KW-0805">Transcription regulation</keyword>
<organism evidence="8 9">
    <name type="scientific">Sorangium atrum</name>
    <dbReference type="NCBI Taxonomy" id="2995308"/>
    <lineage>
        <taxon>Bacteria</taxon>
        <taxon>Pseudomonadati</taxon>
        <taxon>Myxococcota</taxon>
        <taxon>Polyangia</taxon>
        <taxon>Polyangiales</taxon>
        <taxon>Polyangiaceae</taxon>
        <taxon>Sorangium</taxon>
    </lineage>
</organism>
<dbReference type="InterPro" id="IPR014284">
    <property type="entry name" value="RNA_pol_sigma-70_dom"/>
</dbReference>
<dbReference type="EMBL" id="JAQNDK010000001">
    <property type="protein sequence ID" value="MDC0677648.1"/>
    <property type="molecule type" value="Genomic_DNA"/>
</dbReference>
<feature type="region of interest" description="Disordered" evidence="5">
    <location>
        <begin position="1"/>
        <end position="25"/>
    </location>
</feature>
<evidence type="ECO:0000256" key="4">
    <source>
        <dbReference type="ARBA" id="ARBA00023163"/>
    </source>
</evidence>
<dbReference type="PANTHER" id="PTHR43133:SF61">
    <property type="entry name" value="ECF RNA POLYMERASE SIGMA FACTOR SIGC"/>
    <property type="match status" value="1"/>
</dbReference>
<evidence type="ECO:0000259" key="7">
    <source>
        <dbReference type="Pfam" id="PF08281"/>
    </source>
</evidence>
<keyword evidence="9" id="KW-1185">Reference proteome</keyword>
<evidence type="ECO:0000313" key="9">
    <source>
        <dbReference type="Proteomes" id="UP001217485"/>
    </source>
</evidence>
<keyword evidence="4" id="KW-0804">Transcription</keyword>
<feature type="domain" description="RNA polymerase sigma-70 region 2" evidence="6">
    <location>
        <begin position="66"/>
        <end position="132"/>
    </location>
</feature>
<feature type="region of interest" description="Disordered" evidence="5">
    <location>
        <begin position="332"/>
        <end position="391"/>
    </location>
</feature>